<dbReference type="Proteomes" id="UP000274504">
    <property type="component" value="Unassembled WGS sequence"/>
</dbReference>
<gene>
    <name evidence="7" type="ORF">HDID_LOCUS3358</name>
</gene>
<evidence type="ECO:0000256" key="2">
    <source>
        <dbReference type="ARBA" id="ARBA00007649"/>
    </source>
</evidence>
<evidence type="ECO:0000313" key="7">
    <source>
        <dbReference type="EMBL" id="VDL31201.1"/>
    </source>
</evidence>
<evidence type="ECO:0000256" key="6">
    <source>
        <dbReference type="SAM" id="MobiDB-lite"/>
    </source>
</evidence>
<dbReference type="GO" id="GO:2000303">
    <property type="term" value="P:regulation of ceramide biosynthetic process"/>
    <property type="evidence" value="ECO:0007669"/>
    <property type="project" value="UniProtKB-ARBA"/>
</dbReference>
<dbReference type="STRING" id="6216.A0A158QDN5"/>
<keyword evidence="3" id="KW-0812">Transmembrane</keyword>
<proteinExistence type="inferred from homology"/>
<keyword evidence="4" id="KW-1133">Transmembrane helix</keyword>
<dbReference type="SUPFAM" id="SSF52047">
    <property type="entry name" value="RNI-like"/>
    <property type="match status" value="1"/>
</dbReference>
<dbReference type="InterPro" id="IPR032675">
    <property type="entry name" value="LRR_dom_sf"/>
</dbReference>
<comment type="subcellular location">
    <subcellularLocation>
        <location evidence="1">Membrane</location>
        <topology evidence="1">Multi-pass membrane protein</topology>
    </subcellularLocation>
</comment>
<dbReference type="InterPro" id="IPR007203">
    <property type="entry name" value="ORMDL"/>
</dbReference>
<feature type="region of interest" description="Disordered" evidence="6">
    <location>
        <begin position="110"/>
        <end position="142"/>
    </location>
</feature>
<reference evidence="9" key="1">
    <citation type="submission" date="2016-04" db="UniProtKB">
        <authorList>
            <consortium name="WormBaseParasite"/>
        </authorList>
    </citation>
    <scope>IDENTIFICATION</scope>
</reference>
<protein>
    <submittedName>
        <fullName evidence="9">Ubiquitin-like domain-containing protein</fullName>
    </submittedName>
</protein>
<evidence type="ECO:0000313" key="9">
    <source>
        <dbReference type="WBParaSite" id="HDID_0000336001-mRNA-1"/>
    </source>
</evidence>
<dbReference type="InterPro" id="IPR001611">
    <property type="entry name" value="Leu-rich_rpt"/>
</dbReference>
<organism evidence="9">
    <name type="scientific">Hymenolepis diminuta</name>
    <name type="common">Rat tapeworm</name>
    <dbReference type="NCBI Taxonomy" id="6216"/>
    <lineage>
        <taxon>Eukaryota</taxon>
        <taxon>Metazoa</taxon>
        <taxon>Spiralia</taxon>
        <taxon>Lophotrochozoa</taxon>
        <taxon>Platyhelminthes</taxon>
        <taxon>Cestoda</taxon>
        <taxon>Eucestoda</taxon>
        <taxon>Cyclophyllidea</taxon>
        <taxon>Hymenolepididae</taxon>
        <taxon>Hymenolepis</taxon>
    </lineage>
</organism>
<dbReference type="AlphaFoldDB" id="A0A158QDN5"/>
<evidence type="ECO:0000256" key="5">
    <source>
        <dbReference type="ARBA" id="ARBA00023136"/>
    </source>
</evidence>
<dbReference type="OrthoDB" id="5855206at2759"/>
<evidence type="ECO:0000256" key="3">
    <source>
        <dbReference type="ARBA" id="ARBA00022692"/>
    </source>
</evidence>
<accession>A0A158QDN5</accession>
<dbReference type="Gene3D" id="3.80.10.10">
    <property type="entry name" value="Ribonuclease Inhibitor"/>
    <property type="match status" value="2"/>
</dbReference>
<evidence type="ECO:0000256" key="4">
    <source>
        <dbReference type="ARBA" id="ARBA00022989"/>
    </source>
</evidence>
<keyword evidence="5" id="KW-0472">Membrane</keyword>
<dbReference type="PANTHER" id="PTHR12665">
    <property type="entry name" value="ORMDL PROTEINS"/>
    <property type="match status" value="1"/>
</dbReference>
<dbReference type="WBParaSite" id="HDID_0000336001-mRNA-1">
    <property type="protein sequence ID" value="HDID_0000336001-mRNA-1"/>
    <property type="gene ID" value="HDID_0000336001"/>
</dbReference>
<dbReference type="EMBL" id="UYSG01001004">
    <property type="protein sequence ID" value="VDL31201.1"/>
    <property type="molecule type" value="Genomic_DNA"/>
</dbReference>
<comment type="similarity">
    <text evidence="2">Belongs to the ORM family.</text>
</comment>
<feature type="compositionally biased region" description="Low complexity" evidence="6">
    <location>
        <begin position="119"/>
        <end position="142"/>
    </location>
</feature>
<dbReference type="Pfam" id="PF04061">
    <property type="entry name" value="ORMDL"/>
    <property type="match status" value="1"/>
</dbReference>
<sequence>MTTLVEALQRKFEALVTDEITPLCKIKIASRSGKVPPICTRIIAMDHQEITTIGDPKEMIHIFHDMHELDISTNQIRLWSDIFEILECSPQLQSLNLSYNPLQDSPFFFELDENDDDTSNQQSDSPSNSSPSPSEYANNSNSNPADINLLAEISFSEEDRNENCNNSGLSLSRNPSASCLSPQLTILLLNSTRVPWKRVLRLLTYLPSLKTLHTALNDYSCCCPQDSSDNSFPQFPNLVDLYFSENRLTSWSDVCCLGKHFPSLQHIVLLRNPLQTIPIKSATGDEETPFTSVEDLNLMETLINSWEMVFFLQNCDAETFKYDVIARLPTLVSYNVTTITEEERERAERDFVRRFGQIEEVLRPQRFWELERQHGYVAPFVSVNLTPRKTVRMRIRFDDQEVGSSSHFFTSFFTRLKTELCALFGMSHAEARGMRLIYIDAGMVEATGPEELRFSARQLYTYHPNDGDTLMQVGTATSTANPTSEYLNSTGTWITYLLLIAGCHLILLCIPFLSVASVWTLTCTLHNVLTYLILHWEKGSPYETLDQGEARVLTQWEQFDDGEQYSPTKKFLLVVPIIIFILASFYTQYDPIHFVINASTLILLSILPKLPQFYRVRVFGINRW</sequence>
<evidence type="ECO:0000256" key="1">
    <source>
        <dbReference type="ARBA" id="ARBA00004141"/>
    </source>
</evidence>
<reference evidence="7 8" key="2">
    <citation type="submission" date="2018-11" db="EMBL/GenBank/DDBJ databases">
        <authorList>
            <consortium name="Pathogen Informatics"/>
        </authorList>
    </citation>
    <scope>NUCLEOTIDE SEQUENCE [LARGE SCALE GENOMIC DNA]</scope>
</reference>
<dbReference type="PROSITE" id="PS51450">
    <property type="entry name" value="LRR"/>
    <property type="match status" value="2"/>
</dbReference>
<evidence type="ECO:0000313" key="8">
    <source>
        <dbReference type="Proteomes" id="UP000274504"/>
    </source>
</evidence>
<dbReference type="GO" id="GO:0005789">
    <property type="term" value="C:endoplasmic reticulum membrane"/>
    <property type="evidence" value="ECO:0007669"/>
    <property type="project" value="InterPro"/>
</dbReference>
<name>A0A158QDN5_HYMDI</name>